<dbReference type="NCBIfam" id="NF010068">
    <property type="entry name" value="PRK13548.1"/>
    <property type="match status" value="1"/>
</dbReference>
<dbReference type="PANTHER" id="PTHR42794:SF1">
    <property type="entry name" value="HEMIN IMPORT ATP-BINDING PROTEIN HMUV"/>
    <property type="match status" value="1"/>
</dbReference>
<keyword evidence="2" id="KW-0547">Nucleotide-binding</keyword>
<evidence type="ECO:0000259" key="5">
    <source>
        <dbReference type="PROSITE" id="PS50893"/>
    </source>
</evidence>
<keyword evidence="1" id="KW-0813">Transport</keyword>
<dbReference type="InterPro" id="IPR003439">
    <property type="entry name" value="ABC_transporter-like_ATP-bd"/>
</dbReference>
<dbReference type="InterPro" id="IPR017871">
    <property type="entry name" value="ABC_transporter-like_CS"/>
</dbReference>
<evidence type="ECO:0000313" key="6">
    <source>
        <dbReference type="EMBL" id="MFC7441902.1"/>
    </source>
</evidence>
<dbReference type="RefSeq" id="WP_379865425.1">
    <property type="nucleotide sequence ID" value="NZ_JBHTBW010000040.1"/>
</dbReference>
<evidence type="ECO:0000256" key="2">
    <source>
        <dbReference type="ARBA" id="ARBA00022741"/>
    </source>
</evidence>
<dbReference type="Pfam" id="PF00005">
    <property type="entry name" value="ABC_tran"/>
    <property type="match status" value="1"/>
</dbReference>
<evidence type="ECO:0000256" key="1">
    <source>
        <dbReference type="ARBA" id="ARBA00022448"/>
    </source>
</evidence>
<dbReference type="SUPFAM" id="SSF52540">
    <property type="entry name" value="P-loop containing nucleoside triphosphate hydrolases"/>
    <property type="match status" value="1"/>
</dbReference>
<dbReference type="PROSITE" id="PS00211">
    <property type="entry name" value="ABC_TRANSPORTER_1"/>
    <property type="match status" value="1"/>
</dbReference>
<dbReference type="EMBL" id="JBHTBW010000040">
    <property type="protein sequence ID" value="MFC7441902.1"/>
    <property type="molecule type" value="Genomic_DNA"/>
</dbReference>
<gene>
    <name evidence="6" type="ORF">ACFQNG_12445</name>
</gene>
<keyword evidence="7" id="KW-1185">Reference proteome</keyword>
<dbReference type="Gene3D" id="3.40.50.300">
    <property type="entry name" value="P-loop containing nucleotide triphosphate hydrolases"/>
    <property type="match status" value="1"/>
</dbReference>
<evidence type="ECO:0000256" key="4">
    <source>
        <dbReference type="ARBA" id="ARBA00022967"/>
    </source>
</evidence>
<dbReference type="CDD" id="cd03214">
    <property type="entry name" value="ABC_Iron-Siderophores_B12_Hemin"/>
    <property type="match status" value="1"/>
</dbReference>
<comment type="caution">
    <text evidence="6">The sequence shown here is derived from an EMBL/GenBank/DDBJ whole genome shotgun (WGS) entry which is preliminary data.</text>
</comment>
<dbReference type="InterPro" id="IPR003593">
    <property type="entry name" value="AAA+_ATPase"/>
</dbReference>
<dbReference type="PANTHER" id="PTHR42794">
    <property type="entry name" value="HEMIN IMPORT ATP-BINDING PROTEIN HMUV"/>
    <property type="match status" value="1"/>
</dbReference>
<sequence>MLLRAEQLSKRLGDRWVLQGISLAVAPGEMIGILGPNGSGKSTLLSCLVGEMKADAGQVWLRDRLLAEMSVKERARQIAMLAQEEVGEIYFTVKGIVEMGRHPYLGRWPWLSERDEQVVAHVMRETDSQHLAGRIFARLSGGEKQRVSLARAMAQEPLLLVLDEPTAYLDLKYQFVLLGWVKRWQTECGLTVIMVLHDLNLAAQYCDRLVVLKEGKVVRQGTPHEVIVEEMVEEVYGMTPILIEHPLLRVPQVLLTAAGTRENGEEREQVENLYPHGR</sequence>
<keyword evidence="4" id="KW-1278">Translocase</keyword>
<accession>A0ABW2RMG4</accession>
<dbReference type="GO" id="GO:0005524">
    <property type="term" value="F:ATP binding"/>
    <property type="evidence" value="ECO:0007669"/>
    <property type="project" value="UniProtKB-KW"/>
</dbReference>
<name>A0ABW2RMG4_9BACL</name>
<proteinExistence type="predicted"/>
<keyword evidence="3 6" id="KW-0067">ATP-binding</keyword>
<feature type="domain" description="ABC transporter" evidence="5">
    <location>
        <begin position="3"/>
        <end position="239"/>
    </location>
</feature>
<dbReference type="InterPro" id="IPR027417">
    <property type="entry name" value="P-loop_NTPase"/>
</dbReference>
<reference evidence="7" key="1">
    <citation type="journal article" date="2019" name="Int. J. Syst. Evol. Microbiol.">
        <title>The Global Catalogue of Microorganisms (GCM) 10K type strain sequencing project: providing services to taxonomists for standard genome sequencing and annotation.</title>
        <authorList>
            <consortium name="The Broad Institute Genomics Platform"/>
            <consortium name="The Broad Institute Genome Sequencing Center for Infectious Disease"/>
            <person name="Wu L."/>
            <person name="Ma J."/>
        </authorList>
    </citation>
    <scope>NUCLEOTIDE SEQUENCE [LARGE SCALE GENOMIC DNA]</scope>
    <source>
        <strain evidence="7">CGMCC 1.12942</strain>
    </source>
</reference>
<dbReference type="Proteomes" id="UP001596500">
    <property type="component" value="Unassembled WGS sequence"/>
</dbReference>
<dbReference type="SMART" id="SM00382">
    <property type="entry name" value="AAA"/>
    <property type="match status" value="1"/>
</dbReference>
<dbReference type="PROSITE" id="PS50893">
    <property type="entry name" value="ABC_TRANSPORTER_2"/>
    <property type="match status" value="1"/>
</dbReference>
<evidence type="ECO:0000313" key="7">
    <source>
        <dbReference type="Proteomes" id="UP001596500"/>
    </source>
</evidence>
<organism evidence="6 7">
    <name type="scientific">Laceyella putida</name>
    <dbReference type="NCBI Taxonomy" id="110101"/>
    <lineage>
        <taxon>Bacteria</taxon>
        <taxon>Bacillati</taxon>
        <taxon>Bacillota</taxon>
        <taxon>Bacilli</taxon>
        <taxon>Bacillales</taxon>
        <taxon>Thermoactinomycetaceae</taxon>
        <taxon>Laceyella</taxon>
    </lineage>
</organism>
<protein>
    <submittedName>
        <fullName evidence="6">Heme ABC transporter ATP-binding protein</fullName>
    </submittedName>
</protein>
<evidence type="ECO:0000256" key="3">
    <source>
        <dbReference type="ARBA" id="ARBA00022840"/>
    </source>
</evidence>